<dbReference type="Proteomes" id="UP001596099">
    <property type="component" value="Unassembled WGS sequence"/>
</dbReference>
<dbReference type="CDD" id="cd04301">
    <property type="entry name" value="NAT_SF"/>
    <property type="match status" value="1"/>
</dbReference>
<protein>
    <submittedName>
        <fullName evidence="5">GNAT family N-acetyltransferase</fullName>
    </submittedName>
</protein>
<name>A0ABD5RQS8_9EURY</name>
<dbReference type="InterPro" id="IPR050832">
    <property type="entry name" value="Bact_Acetyltransf"/>
</dbReference>
<dbReference type="Pfam" id="PF13673">
    <property type="entry name" value="Acetyltransf_10"/>
    <property type="match status" value="1"/>
</dbReference>
<gene>
    <name evidence="5" type="ORF">ACFPYI_15660</name>
</gene>
<accession>A0ABD5RQS8</accession>
<evidence type="ECO:0000256" key="1">
    <source>
        <dbReference type="ARBA" id="ARBA00022679"/>
    </source>
</evidence>
<keyword evidence="6" id="KW-1185">Reference proteome</keyword>
<feature type="domain" description="N-acetyltransferase" evidence="4">
    <location>
        <begin position="9"/>
        <end position="157"/>
    </location>
</feature>
<evidence type="ECO:0000256" key="3">
    <source>
        <dbReference type="SAM" id="MobiDB-lite"/>
    </source>
</evidence>
<dbReference type="PROSITE" id="PS51186">
    <property type="entry name" value="GNAT"/>
    <property type="match status" value="1"/>
</dbReference>
<sequence>MTDERDDGRVVVATTDAQRADALAVRRAVFVEEQDVPESLELDDHDEDPTTDHLVAYDGDDAVGAARLRPYDEGSSSESVGKVQRVAVVADRRGEDWGRRLMTSVEELARERGYERLVLDVQTHARGFYEALGYVVVDETEFLDAGIPHVGMEKRLQS</sequence>
<reference evidence="5 6" key="1">
    <citation type="journal article" date="2019" name="Int. J. Syst. Evol. Microbiol.">
        <title>The Global Catalogue of Microorganisms (GCM) 10K type strain sequencing project: providing services to taxonomists for standard genome sequencing and annotation.</title>
        <authorList>
            <consortium name="The Broad Institute Genomics Platform"/>
            <consortium name="The Broad Institute Genome Sequencing Center for Infectious Disease"/>
            <person name="Wu L."/>
            <person name="Ma J."/>
        </authorList>
    </citation>
    <scope>NUCLEOTIDE SEQUENCE [LARGE SCALE GENOMIC DNA]</scope>
    <source>
        <strain evidence="5 6">CGMCC 1.12543</strain>
    </source>
</reference>
<feature type="region of interest" description="Disordered" evidence="3">
    <location>
        <begin position="36"/>
        <end position="56"/>
    </location>
</feature>
<comment type="caution">
    <text evidence="5">The sequence shown here is derived from an EMBL/GenBank/DDBJ whole genome shotgun (WGS) entry which is preliminary data.</text>
</comment>
<dbReference type="PANTHER" id="PTHR43877">
    <property type="entry name" value="AMINOALKYLPHOSPHONATE N-ACETYLTRANSFERASE-RELATED-RELATED"/>
    <property type="match status" value="1"/>
</dbReference>
<feature type="compositionally biased region" description="Acidic residues" evidence="3">
    <location>
        <begin position="36"/>
        <end position="49"/>
    </location>
</feature>
<dbReference type="EMBL" id="JBHSQH010000001">
    <property type="protein sequence ID" value="MFC5972773.1"/>
    <property type="molecule type" value="Genomic_DNA"/>
</dbReference>
<evidence type="ECO:0000256" key="2">
    <source>
        <dbReference type="ARBA" id="ARBA00023315"/>
    </source>
</evidence>
<dbReference type="RefSeq" id="WP_247416572.1">
    <property type="nucleotide sequence ID" value="NZ_JALLGW010000001.1"/>
</dbReference>
<dbReference type="AlphaFoldDB" id="A0ABD5RQS8"/>
<evidence type="ECO:0000313" key="6">
    <source>
        <dbReference type="Proteomes" id="UP001596099"/>
    </source>
</evidence>
<dbReference type="Gene3D" id="3.40.630.30">
    <property type="match status" value="1"/>
</dbReference>
<dbReference type="GO" id="GO:0016746">
    <property type="term" value="F:acyltransferase activity"/>
    <property type="evidence" value="ECO:0007669"/>
    <property type="project" value="UniProtKB-KW"/>
</dbReference>
<dbReference type="SUPFAM" id="SSF55729">
    <property type="entry name" value="Acyl-CoA N-acyltransferases (Nat)"/>
    <property type="match status" value="1"/>
</dbReference>
<proteinExistence type="predicted"/>
<organism evidence="5 6">
    <name type="scientific">Halomarina salina</name>
    <dbReference type="NCBI Taxonomy" id="1872699"/>
    <lineage>
        <taxon>Archaea</taxon>
        <taxon>Methanobacteriati</taxon>
        <taxon>Methanobacteriota</taxon>
        <taxon>Stenosarchaea group</taxon>
        <taxon>Halobacteria</taxon>
        <taxon>Halobacteriales</taxon>
        <taxon>Natronomonadaceae</taxon>
        <taxon>Halomarina</taxon>
    </lineage>
</organism>
<dbReference type="InterPro" id="IPR016181">
    <property type="entry name" value="Acyl_CoA_acyltransferase"/>
</dbReference>
<keyword evidence="2" id="KW-0012">Acyltransferase</keyword>
<evidence type="ECO:0000313" key="5">
    <source>
        <dbReference type="EMBL" id="MFC5972773.1"/>
    </source>
</evidence>
<evidence type="ECO:0000259" key="4">
    <source>
        <dbReference type="PROSITE" id="PS51186"/>
    </source>
</evidence>
<dbReference type="InterPro" id="IPR000182">
    <property type="entry name" value="GNAT_dom"/>
</dbReference>
<keyword evidence="1" id="KW-0808">Transferase</keyword>